<dbReference type="Proteomes" id="UP000655044">
    <property type="component" value="Unassembled WGS sequence"/>
</dbReference>
<dbReference type="EMBL" id="BOOI01000009">
    <property type="protein sequence ID" value="GIH82632.1"/>
    <property type="molecule type" value="Genomic_DNA"/>
</dbReference>
<feature type="transmembrane region" description="Helical" evidence="2">
    <location>
        <begin position="71"/>
        <end position="92"/>
    </location>
</feature>
<dbReference type="InterPro" id="IPR019051">
    <property type="entry name" value="Trp_biosyn_TM_oprn/chp"/>
</dbReference>
<organism evidence="3 4">
    <name type="scientific">Planobispora rosea</name>
    <dbReference type="NCBI Taxonomy" id="35762"/>
    <lineage>
        <taxon>Bacteria</taxon>
        <taxon>Bacillati</taxon>
        <taxon>Actinomycetota</taxon>
        <taxon>Actinomycetes</taxon>
        <taxon>Streptosporangiales</taxon>
        <taxon>Streptosporangiaceae</taxon>
        <taxon>Planobispora</taxon>
    </lineage>
</organism>
<sequence length="277" mass="26203">MSAGEAGERAGGTGAVSGANARRALWAWVLTCAAGAGLVLLAAGRGWATLDAGGSRVGGGSQRVTLTGAELVPFLNSIALAAFAAVVAVLATRGWPRRAVGAVIALCGLGAVAGTWSGIRPSALAAAALDRLTSARLPGTDSAGDLLSTEVHWAWPPAAAAGGLVLLAGGVAAVLRGGRWPGMSARYDRPGTGSGGAGDGPAGPATDRALWDAIDGGADPTADPVAGPVTAPAAGPESGGPEGSGAGDGPGSRGEGIDGPGNGDGGGAPAGRGGRTG</sequence>
<dbReference type="Pfam" id="PF09534">
    <property type="entry name" value="Trp_oprn_chp"/>
    <property type="match status" value="1"/>
</dbReference>
<keyword evidence="2" id="KW-0812">Transmembrane</keyword>
<evidence type="ECO:0000313" key="4">
    <source>
        <dbReference type="Proteomes" id="UP000655044"/>
    </source>
</evidence>
<feature type="compositionally biased region" description="Gly residues" evidence="1">
    <location>
        <begin position="192"/>
        <end position="201"/>
    </location>
</feature>
<dbReference type="RefSeq" id="WP_068922747.1">
    <property type="nucleotide sequence ID" value="NZ_JPMW01000001.1"/>
</dbReference>
<protein>
    <recommendedName>
        <fullName evidence="5">TIGR02234 family membrane protein</fullName>
    </recommendedName>
</protein>
<feature type="transmembrane region" description="Helical" evidence="2">
    <location>
        <begin position="154"/>
        <end position="175"/>
    </location>
</feature>
<reference evidence="3" key="1">
    <citation type="submission" date="2021-01" db="EMBL/GenBank/DDBJ databases">
        <title>Whole genome shotgun sequence of Planobispora rosea NBRC 15558.</title>
        <authorList>
            <person name="Komaki H."/>
            <person name="Tamura T."/>
        </authorList>
    </citation>
    <scope>NUCLEOTIDE SEQUENCE</scope>
    <source>
        <strain evidence="3">NBRC 15558</strain>
    </source>
</reference>
<feature type="region of interest" description="Disordered" evidence="1">
    <location>
        <begin position="182"/>
        <end position="277"/>
    </location>
</feature>
<evidence type="ECO:0000313" key="3">
    <source>
        <dbReference type="EMBL" id="GIH82632.1"/>
    </source>
</evidence>
<feature type="compositionally biased region" description="Low complexity" evidence="1">
    <location>
        <begin position="220"/>
        <end position="236"/>
    </location>
</feature>
<keyword evidence="4" id="KW-1185">Reference proteome</keyword>
<evidence type="ECO:0000256" key="1">
    <source>
        <dbReference type="SAM" id="MobiDB-lite"/>
    </source>
</evidence>
<feature type="compositionally biased region" description="Gly residues" evidence="1">
    <location>
        <begin position="237"/>
        <end position="277"/>
    </location>
</feature>
<dbReference type="AlphaFoldDB" id="A0A8J3RYX4"/>
<keyword evidence="2" id="KW-0472">Membrane</keyword>
<evidence type="ECO:0000256" key="2">
    <source>
        <dbReference type="SAM" id="Phobius"/>
    </source>
</evidence>
<name>A0A8J3RYX4_PLARO</name>
<gene>
    <name evidence="3" type="ORF">Pro02_10400</name>
</gene>
<feature type="transmembrane region" description="Helical" evidence="2">
    <location>
        <begin position="99"/>
        <end position="119"/>
    </location>
</feature>
<evidence type="ECO:0008006" key="5">
    <source>
        <dbReference type="Google" id="ProtNLM"/>
    </source>
</evidence>
<accession>A0A8J3RYX4</accession>
<comment type="caution">
    <text evidence="3">The sequence shown here is derived from an EMBL/GenBank/DDBJ whole genome shotgun (WGS) entry which is preliminary data.</text>
</comment>
<feature type="transmembrane region" description="Helical" evidence="2">
    <location>
        <begin position="25"/>
        <end position="48"/>
    </location>
</feature>
<proteinExistence type="predicted"/>
<keyword evidence="2" id="KW-1133">Transmembrane helix</keyword>